<evidence type="ECO:0008006" key="4">
    <source>
        <dbReference type="Google" id="ProtNLM"/>
    </source>
</evidence>
<dbReference type="Proteomes" id="UP000001600">
    <property type="component" value="Chromosome 2"/>
</dbReference>
<accession>B9JHI3</accession>
<feature type="transmembrane region" description="Helical" evidence="1">
    <location>
        <begin position="6"/>
        <end position="25"/>
    </location>
</feature>
<dbReference type="Pfam" id="PF14023">
    <property type="entry name" value="Bestrophin-like"/>
    <property type="match status" value="1"/>
</dbReference>
<dbReference type="AlphaFoldDB" id="B9JHI3"/>
<feature type="transmembrane region" description="Helical" evidence="1">
    <location>
        <begin position="184"/>
        <end position="202"/>
    </location>
</feature>
<dbReference type="EMBL" id="CP000629">
    <property type="protein sequence ID" value="ACM29376.1"/>
    <property type="molecule type" value="Genomic_DNA"/>
</dbReference>
<reference evidence="2 3" key="1">
    <citation type="journal article" date="2009" name="J. Bacteriol.">
        <title>Genome sequences of three Agrobacterium biovars help elucidate the evolution of multichromosome genomes in bacteria.</title>
        <authorList>
            <person name="Slater S.C."/>
            <person name="Goldman B.S."/>
            <person name="Goodner B."/>
            <person name="Setubal J.C."/>
            <person name="Farrand S.K."/>
            <person name="Nester E.W."/>
            <person name="Burr T.J."/>
            <person name="Banta L."/>
            <person name="Dickerman A.W."/>
            <person name="Paulsen I."/>
            <person name="Otten L."/>
            <person name="Suen G."/>
            <person name="Welch R."/>
            <person name="Almeida N.F."/>
            <person name="Arnold F."/>
            <person name="Burton O.T."/>
            <person name="Du Z."/>
            <person name="Ewing A."/>
            <person name="Godsy E."/>
            <person name="Heisel S."/>
            <person name="Houmiel K.L."/>
            <person name="Jhaveri J."/>
            <person name="Lu J."/>
            <person name="Miller N.M."/>
            <person name="Norton S."/>
            <person name="Chen Q."/>
            <person name="Phoolcharoen W."/>
            <person name="Ohlin V."/>
            <person name="Ondrusek D."/>
            <person name="Pride N."/>
            <person name="Stricklin S.L."/>
            <person name="Sun J."/>
            <person name="Wheeler C."/>
            <person name="Wilson L."/>
            <person name="Zhu H."/>
            <person name="Wood D.W."/>
        </authorList>
    </citation>
    <scope>NUCLEOTIDE SEQUENCE [LARGE SCALE GENOMIC DNA]</scope>
    <source>
        <strain evidence="3">K84 / ATCC BAA-868</strain>
    </source>
</reference>
<dbReference type="HOGENOM" id="CLU_096101_0_0_5"/>
<dbReference type="RefSeq" id="WP_012649695.1">
    <property type="nucleotide sequence ID" value="NC_011983.1"/>
</dbReference>
<dbReference type="eggNOG" id="ENOG502ZFQR">
    <property type="taxonomic scope" value="Bacteria"/>
</dbReference>
<feature type="transmembrane region" description="Helical" evidence="1">
    <location>
        <begin position="45"/>
        <end position="64"/>
    </location>
</feature>
<evidence type="ECO:0000313" key="2">
    <source>
        <dbReference type="EMBL" id="ACM29376.1"/>
    </source>
</evidence>
<sequence length="255" mass="27286">MLAIGLYGLAAFAVIFCGGLLGLLIGKMMHERHRNEATQKIVQTAMGTVSLVAALVLGLLVATAKDKFDTNNKQTEEFAAGLMSLNRELVNYGPDADAIKSLLQKYTVAKIASNWPSESGPKPAAGDPPAWKLLESVQQGLRTITPNTDAQRLAVASALQTTADLTKATWQQAAQEADHVPHPFVVVLMVWLCVLFISFGLFAPRNRIVVMALFVCALSIAGAVVLVVDMDMPFEGTITVSSAPMHDALAKMNVP</sequence>
<protein>
    <recommendedName>
        <fullName evidence="4">DUF4239 domain-containing protein</fullName>
    </recommendedName>
</protein>
<feature type="transmembrane region" description="Helical" evidence="1">
    <location>
        <begin position="209"/>
        <end position="228"/>
    </location>
</feature>
<dbReference type="InterPro" id="IPR025333">
    <property type="entry name" value="DUF4239"/>
</dbReference>
<keyword evidence="1" id="KW-0472">Membrane</keyword>
<dbReference type="KEGG" id="ara:Arad_7999"/>
<dbReference type="STRING" id="311403.Arad_7999"/>
<evidence type="ECO:0000313" key="3">
    <source>
        <dbReference type="Proteomes" id="UP000001600"/>
    </source>
</evidence>
<keyword evidence="1" id="KW-1133">Transmembrane helix</keyword>
<name>B9JHI3_RHIR8</name>
<organism evidence="2 3">
    <name type="scientific">Rhizobium rhizogenes (strain K84 / ATCC BAA-868)</name>
    <name type="common">Agrobacterium radiobacter</name>
    <dbReference type="NCBI Taxonomy" id="311403"/>
    <lineage>
        <taxon>Bacteria</taxon>
        <taxon>Pseudomonadati</taxon>
        <taxon>Pseudomonadota</taxon>
        <taxon>Alphaproteobacteria</taxon>
        <taxon>Hyphomicrobiales</taxon>
        <taxon>Rhizobiaceae</taxon>
        <taxon>Rhizobium/Agrobacterium group</taxon>
        <taxon>Rhizobium</taxon>
    </lineage>
</organism>
<gene>
    <name evidence="2" type="ordered locus">Arad_7999</name>
</gene>
<proteinExistence type="predicted"/>
<keyword evidence="1" id="KW-0812">Transmembrane</keyword>
<evidence type="ECO:0000256" key="1">
    <source>
        <dbReference type="SAM" id="Phobius"/>
    </source>
</evidence>